<dbReference type="STRING" id="200361.A0A453DS55"/>
<reference evidence="1" key="5">
    <citation type="journal article" date="2021" name="G3 (Bethesda)">
        <title>Aegilops tauschii genome assembly Aet v5.0 features greater sequence contiguity and improved annotation.</title>
        <authorList>
            <person name="Wang L."/>
            <person name="Zhu T."/>
            <person name="Rodriguez J.C."/>
            <person name="Deal K.R."/>
            <person name="Dubcovsky J."/>
            <person name="McGuire P.E."/>
            <person name="Lux T."/>
            <person name="Spannagl M."/>
            <person name="Mayer K.F.X."/>
            <person name="Baldrich P."/>
            <person name="Meyers B.C."/>
            <person name="Huo N."/>
            <person name="Gu Y.Q."/>
            <person name="Zhou H."/>
            <person name="Devos K.M."/>
            <person name="Bennetzen J.L."/>
            <person name="Unver T."/>
            <person name="Budak H."/>
            <person name="Gulick P.J."/>
            <person name="Galiba G."/>
            <person name="Kalapos B."/>
            <person name="Nelson D.R."/>
            <person name="Li P."/>
            <person name="You F.M."/>
            <person name="Luo M.C."/>
            <person name="Dvorak J."/>
        </authorList>
    </citation>
    <scope>NUCLEOTIDE SEQUENCE [LARGE SCALE GENOMIC DNA]</scope>
    <source>
        <strain evidence="1">cv. AL8/78</strain>
    </source>
</reference>
<sequence>MSVFKLPASICDDLTRMIRKNWWGVENGKKKKMSWMSWDRLRLPKPMGGMGFEDMRAFNQALLAKQAWCLIDTSDSLCARLMEARYYPSRQLLDTAFSGNGSSVWKGILHGLDLLKRGVIWRVGNGVDIRTWRDPWIPKPSTFRPITPKGNCRLNRVADFIDDNGAWRVDSLREFFWPMDVDYIIKTLTSPRNRDGFVSWFLEKSRVFTVRSAYKLATCDHNVAFANGSSSTNPEGDRSVWNRIWSANVP</sequence>
<evidence type="ECO:0000313" key="2">
    <source>
        <dbReference type="Proteomes" id="UP000015105"/>
    </source>
</evidence>
<organism evidence="1 2">
    <name type="scientific">Aegilops tauschii subsp. strangulata</name>
    <name type="common">Goatgrass</name>
    <dbReference type="NCBI Taxonomy" id="200361"/>
    <lineage>
        <taxon>Eukaryota</taxon>
        <taxon>Viridiplantae</taxon>
        <taxon>Streptophyta</taxon>
        <taxon>Embryophyta</taxon>
        <taxon>Tracheophyta</taxon>
        <taxon>Spermatophyta</taxon>
        <taxon>Magnoliopsida</taxon>
        <taxon>Liliopsida</taxon>
        <taxon>Poales</taxon>
        <taxon>Poaceae</taxon>
        <taxon>BOP clade</taxon>
        <taxon>Pooideae</taxon>
        <taxon>Triticodae</taxon>
        <taxon>Triticeae</taxon>
        <taxon>Triticinae</taxon>
        <taxon>Aegilops</taxon>
    </lineage>
</organism>
<evidence type="ECO:0008006" key="3">
    <source>
        <dbReference type="Google" id="ProtNLM"/>
    </source>
</evidence>
<accession>A0A453DS55</accession>
<reference evidence="2" key="1">
    <citation type="journal article" date="2014" name="Science">
        <title>Ancient hybridizations among the ancestral genomes of bread wheat.</title>
        <authorList>
            <consortium name="International Wheat Genome Sequencing Consortium,"/>
            <person name="Marcussen T."/>
            <person name="Sandve S.R."/>
            <person name="Heier L."/>
            <person name="Spannagl M."/>
            <person name="Pfeifer M."/>
            <person name="Jakobsen K.S."/>
            <person name="Wulff B.B."/>
            <person name="Steuernagel B."/>
            <person name="Mayer K.F."/>
            <person name="Olsen O.A."/>
        </authorList>
    </citation>
    <scope>NUCLEOTIDE SEQUENCE [LARGE SCALE GENOMIC DNA]</scope>
    <source>
        <strain evidence="2">cv. AL8/78</strain>
    </source>
</reference>
<dbReference type="AlphaFoldDB" id="A0A453DS55"/>
<dbReference type="PANTHER" id="PTHR33116:SF86">
    <property type="entry name" value="REVERSE TRANSCRIPTASE DOMAIN-CONTAINING PROTEIN"/>
    <property type="match status" value="1"/>
</dbReference>
<reference evidence="1" key="4">
    <citation type="submission" date="2019-03" db="UniProtKB">
        <authorList>
            <consortium name="EnsemblPlants"/>
        </authorList>
    </citation>
    <scope>IDENTIFICATION</scope>
</reference>
<name>A0A453DS55_AEGTS</name>
<evidence type="ECO:0000313" key="1">
    <source>
        <dbReference type="EnsemblPlants" id="AET3Gv20055600.1"/>
    </source>
</evidence>
<reference evidence="2" key="2">
    <citation type="journal article" date="2017" name="Nat. Plants">
        <title>The Aegilops tauschii genome reveals multiple impacts of transposons.</title>
        <authorList>
            <person name="Zhao G."/>
            <person name="Zou C."/>
            <person name="Li K."/>
            <person name="Wang K."/>
            <person name="Li T."/>
            <person name="Gao L."/>
            <person name="Zhang X."/>
            <person name="Wang H."/>
            <person name="Yang Z."/>
            <person name="Liu X."/>
            <person name="Jiang W."/>
            <person name="Mao L."/>
            <person name="Kong X."/>
            <person name="Jiao Y."/>
            <person name="Jia J."/>
        </authorList>
    </citation>
    <scope>NUCLEOTIDE SEQUENCE [LARGE SCALE GENOMIC DNA]</scope>
    <source>
        <strain evidence="2">cv. AL8/78</strain>
    </source>
</reference>
<dbReference type="EnsemblPlants" id="AET3Gv20055600.1">
    <property type="protein sequence ID" value="AET3Gv20055600.1"/>
    <property type="gene ID" value="AET3Gv20055600"/>
</dbReference>
<keyword evidence="2" id="KW-1185">Reference proteome</keyword>
<dbReference type="Proteomes" id="UP000015105">
    <property type="component" value="Chromosome 3D"/>
</dbReference>
<dbReference type="Gramene" id="AET3Gv20055600.1">
    <property type="protein sequence ID" value="AET3Gv20055600.1"/>
    <property type="gene ID" value="AET3Gv20055600"/>
</dbReference>
<reference evidence="1" key="3">
    <citation type="journal article" date="2017" name="Nature">
        <title>Genome sequence of the progenitor of the wheat D genome Aegilops tauschii.</title>
        <authorList>
            <person name="Luo M.C."/>
            <person name="Gu Y.Q."/>
            <person name="Puiu D."/>
            <person name="Wang H."/>
            <person name="Twardziok S.O."/>
            <person name="Deal K.R."/>
            <person name="Huo N."/>
            <person name="Zhu T."/>
            <person name="Wang L."/>
            <person name="Wang Y."/>
            <person name="McGuire P.E."/>
            <person name="Liu S."/>
            <person name="Long H."/>
            <person name="Ramasamy R.K."/>
            <person name="Rodriguez J.C."/>
            <person name="Van S.L."/>
            <person name="Yuan L."/>
            <person name="Wang Z."/>
            <person name="Xia Z."/>
            <person name="Xiao L."/>
            <person name="Anderson O.D."/>
            <person name="Ouyang S."/>
            <person name="Liang Y."/>
            <person name="Zimin A.V."/>
            <person name="Pertea G."/>
            <person name="Qi P."/>
            <person name="Bennetzen J.L."/>
            <person name="Dai X."/>
            <person name="Dawson M.W."/>
            <person name="Muller H.G."/>
            <person name="Kugler K."/>
            <person name="Rivarola-Duarte L."/>
            <person name="Spannagl M."/>
            <person name="Mayer K.F.X."/>
            <person name="Lu F.H."/>
            <person name="Bevan M.W."/>
            <person name="Leroy P."/>
            <person name="Li P."/>
            <person name="You F.M."/>
            <person name="Sun Q."/>
            <person name="Liu Z."/>
            <person name="Lyons E."/>
            <person name="Wicker T."/>
            <person name="Salzberg S.L."/>
            <person name="Devos K.M."/>
            <person name="Dvorak J."/>
        </authorList>
    </citation>
    <scope>NUCLEOTIDE SEQUENCE [LARGE SCALE GENOMIC DNA]</scope>
    <source>
        <strain evidence="1">cv. AL8/78</strain>
    </source>
</reference>
<proteinExistence type="predicted"/>
<dbReference type="PANTHER" id="PTHR33116">
    <property type="entry name" value="REVERSE TRANSCRIPTASE ZINC-BINDING DOMAIN-CONTAINING PROTEIN-RELATED-RELATED"/>
    <property type="match status" value="1"/>
</dbReference>
<protein>
    <recommendedName>
        <fullName evidence="3">Reverse transcriptase zinc-binding domain-containing protein</fullName>
    </recommendedName>
</protein>